<gene>
    <name evidence="3" type="ORF">GRI69_07490</name>
</gene>
<reference evidence="3 4" key="1">
    <citation type="submission" date="2019-12" db="EMBL/GenBank/DDBJ databases">
        <title>Genomic-based taxomic classification of the family Erythrobacteraceae.</title>
        <authorList>
            <person name="Xu L."/>
        </authorList>
    </citation>
    <scope>NUCLEOTIDE SEQUENCE [LARGE SCALE GENOMIC DNA]</scope>
    <source>
        <strain evidence="3 4">DSM 17792</strain>
    </source>
</reference>
<evidence type="ECO:0000259" key="2">
    <source>
        <dbReference type="Pfam" id="PF13474"/>
    </source>
</evidence>
<evidence type="ECO:0000313" key="3">
    <source>
        <dbReference type="EMBL" id="MXO48096.1"/>
    </source>
</evidence>
<dbReference type="OrthoDB" id="7204227at2"/>
<comment type="caution">
    <text evidence="3">The sequence shown here is derived from an EMBL/GenBank/DDBJ whole genome shotgun (WGS) entry which is preliminary data.</text>
</comment>
<keyword evidence="1" id="KW-0732">Signal</keyword>
<dbReference type="EMBL" id="WTYC01000003">
    <property type="protein sequence ID" value="MXO48096.1"/>
    <property type="molecule type" value="Genomic_DNA"/>
</dbReference>
<sequence>MKFEYFAASAAAALAAAPVAAHAQHADHADHSAHSTHGEARDSLKQNAEATLVAYRDALVTRDEAAMRALFADDSMVFENGKAEGSFAQYMEHHLGPELGEITEFTFTNPTLSVRMVGHVAFGHETYRYRIALKDGREIERDGVATSVLTHEDGAWKIVQYHSSSRAPRPN</sequence>
<dbReference type="Pfam" id="PF13474">
    <property type="entry name" value="SnoaL_3"/>
    <property type="match status" value="1"/>
</dbReference>
<dbReference type="AlphaFoldDB" id="A0A844XRA0"/>
<dbReference type="Proteomes" id="UP000448199">
    <property type="component" value="Unassembled WGS sequence"/>
</dbReference>
<evidence type="ECO:0000313" key="4">
    <source>
        <dbReference type="Proteomes" id="UP000448199"/>
    </source>
</evidence>
<accession>A0A844XRA0</accession>
<proteinExistence type="predicted"/>
<feature type="signal peptide" evidence="1">
    <location>
        <begin position="1"/>
        <end position="23"/>
    </location>
</feature>
<dbReference type="RefSeq" id="WP_160727645.1">
    <property type="nucleotide sequence ID" value="NZ_WTYC01000003.1"/>
</dbReference>
<evidence type="ECO:0000256" key="1">
    <source>
        <dbReference type="SAM" id="SignalP"/>
    </source>
</evidence>
<dbReference type="SUPFAM" id="SSF54427">
    <property type="entry name" value="NTF2-like"/>
    <property type="match status" value="1"/>
</dbReference>
<organism evidence="3 4">
    <name type="scientific">Qipengyuania vulgaris</name>
    <dbReference type="NCBI Taxonomy" id="291985"/>
    <lineage>
        <taxon>Bacteria</taxon>
        <taxon>Pseudomonadati</taxon>
        <taxon>Pseudomonadota</taxon>
        <taxon>Alphaproteobacteria</taxon>
        <taxon>Sphingomonadales</taxon>
        <taxon>Erythrobacteraceae</taxon>
        <taxon>Qipengyuania</taxon>
    </lineage>
</organism>
<feature type="domain" description="SnoaL-like" evidence="2">
    <location>
        <begin position="49"/>
        <end position="165"/>
    </location>
</feature>
<name>A0A844XRA0_9SPHN</name>
<keyword evidence="4" id="KW-1185">Reference proteome</keyword>
<dbReference type="InterPro" id="IPR037401">
    <property type="entry name" value="SnoaL-like"/>
</dbReference>
<dbReference type="Gene3D" id="3.10.450.50">
    <property type="match status" value="1"/>
</dbReference>
<protein>
    <submittedName>
        <fullName evidence="3">DUF4440 domain-containing protein</fullName>
    </submittedName>
</protein>
<feature type="chain" id="PRO_5032478119" evidence="1">
    <location>
        <begin position="24"/>
        <end position="171"/>
    </location>
</feature>
<dbReference type="InterPro" id="IPR032710">
    <property type="entry name" value="NTF2-like_dom_sf"/>
</dbReference>